<proteinExistence type="predicted"/>
<name>A0ABT0URA0_9ACTN</name>
<dbReference type="Proteomes" id="UP001431429">
    <property type="component" value="Unassembled WGS sequence"/>
</dbReference>
<accession>A0ABT0URA0</accession>
<protein>
    <recommendedName>
        <fullName evidence="4">Transposase</fullName>
    </recommendedName>
</protein>
<evidence type="ECO:0000313" key="3">
    <source>
        <dbReference type="Proteomes" id="UP001431429"/>
    </source>
</evidence>
<gene>
    <name evidence="2" type="ORF">NBG84_21045</name>
</gene>
<evidence type="ECO:0008006" key="4">
    <source>
        <dbReference type="Google" id="ProtNLM"/>
    </source>
</evidence>
<comment type="caution">
    <text evidence="2">The sequence shown here is derived from an EMBL/GenBank/DDBJ whole genome shotgun (WGS) entry which is preliminary data.</text>
</comment>
<dbReference type="RefSeq" id="WP_250921081.1">
    <property type="nucleotide sequence ID" value="NZ_JAMQAW010000025.1"/>
</dbReference>
<organism evidence="2 3">
    <name type="scientific">Streptomyces albipurpureus</name>
    <dbReference type="NCBI Taxonomy" id="2897419"/>
    <lineage>
        <taxon>Bacteria</taxon>
        <taxon>Bacillati</taxon>
        <taxon>Actinomycetota</taxon>
        <taxon>Actinomycetes</taxon>
        <taxon>Kitasatosporales</taxon>
        <taxon>Streptomycetaceae</taxon>
        <taxon>Streptomyces</taxon>
    </lineage>
</organism>
<sequence>MGGRTSSSAASTDTATKYGDEVQNPAKLLPPTSRDPPDRRITNNARLHAREIPSAAAPPGLTHPDPGTLPPGGTAADGVRVWLKTTMIIVLARKRVSYKIGIKKRVYQVYVSHQFRSCNVSNYWAKVTVPDSYMETKNT</sequence>
<reference evidence="2" key="1">
    <citation type="submission" date="2022-06" db="EMBL/GenBank/DDBJ databases">
        <title>Genome public.</title>
        <authorList>
            <person name="Sun Q."/>
        </authorList>
    </citation>
    <scope>NUCLEOTIDE SEQUENCE</scope>
    <source>
        <strain evidence="2">CWNU-1</strain>
    </source>
</reference>
<feature type="region of interest" description="Disordered" evidence="1">
    <location>
        <begin position="1"/>
        <end position="75"/>
    </location>
</feature>
<feature type="compositionally biased region" description="Low complexity" evidence="1">
    <location>
        <begin position="1"/>
        <end position="16"/>
    </location>
</feature>
<evidence type="ECO:0000313" key="2">
    <source>
        <dbReference type="EMBL" id="MCM2390756.1"/>
    </source>
</evidence>
<dbReference type="EMBL" id="JAMQAW010000025">
    <property type="protein sequence ID" value="MCM2390756.1"/>
    <property type="molecule type" value="Genomic_DNA"/>
</dbReference>
<evidence type="ECO:0000256" key="1">
    <source>
        <dbReference type="SAM" id="MobiDB-lite"/>
    </source>
</evidence>
<keyword evidence="3" id="KW-1185">Reference proteome</keyword>